<name>A0A7J4JGK4_9ARCH</name>
<evidence type="ECO:0000313" key="2">
    <source>
        <dbReference type="EMBL" id="MBS3063012.1"/>
    </source>
</evidence>
<comment type="caution">
    <text evidence="1">The sequence shown here is derived from an EMBL/GenBank/DDBJ whole genome shotgun (WGS) entry which is preliminary data.</text>
</comment>
<evidence type="ECO:0000313" key="3">
    <source>
        <dbReference type="Proteomes" id="UP000564964"/>
    </source>
</evidence>
<gene>
    <name evidence="1" type="ORF">HA252_05470</name>
    <name evidence="2" type="ORF">J4203_04015</name>
</gene>
<dbReference type="InterPro" id="IPR021763">
    <property type="entry name" value="DUF3326"/>
</dbReference>
<dbReference type="Pfam" id="PF11805">
    <property type="entry name" value="DUF3326"/>
    <property type="match status" value="1"/>
</dbReference>
<dbReference type="AlphaFoldDB" id="A0A7J4JGK4"/>
<dbReference type="EMBL" id="DUGH01000128">
    <property type="protein sequence ID" value="HIH16828.1"/>
    <property type="molecule type" value="Genomic_DNA"/>
</dbReference>
<dbReference type="PANTHER" id="PTHR36891:SF1">
    <property type="entry name" value="OS01G0127400 PROTEIN"/>
    <property type="match status" value="1"/>
</dbReference>
<sequence>MSREFVVAHVVPTGLRASVGGYVGDATPPTNKMAEVCDKVIVHPNVVNGVMLNCAKENVLYVEGYHLDRFFLGETALREVKQNRIGVVLDHVDERHYNFGVNQVNAVKANKGIKVTGIVRTREKIKDSVFRSKTGAYIGKIGNPEVIFEACHALLAEGADALCLSAKINVSHKIMAEYFRGRIPNPYGGLEAILSHAVSKKFGVACAHAPLQLYSQRLHDFGIVDWRGAAEVVSTAYLGCVLQGLDRAPRPVPVKRAKPSDWRIGDLAALVCPHNALGGIPMLACEERGIPVLAVKENSTILRVTKERLGLKNVVKVKSYDETVKLLKKMRRR</sequence>
<evidence type="ECO:0000313" key="1">
    <source>
        <dbReference type="EMBL" id="HIH16828.1"/>
    </source>
</evidence>
<dbReference type="Proteomes" id="UP000678237">
    <property type="component" value="Unassembled WGS sequence"/>
</dbReference>
<dbReference type="PANTHER" id="PTHR36891">
    <property type="entry name" value="OS01G0127400 PROTEIN"/>
    <property type="match status" value="1"/>
</dbReference>
<reference evidence="1" key="1">
    <citation type="journal article" date="2020" name="bioRxiv">
        <title>A rank-normalized archaeal taxonomy based on genome phylogeny resolves widespread incomplete and uneven classifications.</title>
        <authorList>
            <person name="Rinke C."/>
            <person name="Chuvochina M."/>
            <person name="Mussig A.J."/>
            <person name="Chaumeil P.-A."/>
            <person name="Waite D.W."/>
            <person name="Whitman W.B."/>
            <person name="Parks D.H."/>
            <person name="Hugenholtz P."/>
        </authorList>
    </citation>
    <scope>NUCLEOTIDE SEQUENCE</scope>
    <source>
        <strain evidence="1">UBA10219</strain>
    </source>
</reference>
<reference evidence="2" key="3">
    <citation type="submission" date="2021-05" db="EMBL/GenBank/DDBJ databases">
        <title>Protein family content uncovers lineage relationships and bacterial pathway maintenance mechanisms in DPANN archaea.</title>
        <authorList>
            <person name="Castelle C.J."/>
            <person name="Meheust R."/>
            <person name="Jaffe A.L."/>
            <person name="Seitz K."/>
            <person name="Gong X."/>
            <person name="Baker B.J."/>
            <person name="Banfield J.F."/>
        </authorList>
    </citation>
    <scope>NUCLEOTIDE SEQUENCE</scope>
    <source>
        <strain evidence="2">RIFCSPLOWO2_01_FULL_58_19</strain>
    </source>
</reference>
<protein>
    <submittedName>
        <fullName evidence="1">DUF3326 domain-containing protein</fullName>
    </submittedName>
</protein>
<accession>A0A7J4JGK4</accession>
<dbReference type="EMBL" id="JAGVWE010000003">
    <property type="protein sequence ID" value="MBS3063012.1"/>
    <property type="molecule type" value="Genomic_DNA"/>
</dbReference>
<proteinExistence type="predicted"/>
<dbReference type="Proteomes" id="UP000564964">
    <property type="component" value="Unassembled WGS sequence"/>
</dbReference>
<organism evidence="1 3">
    <name type="scientific">Candidatus Iainarchaeum sp</name>
    <dbReference type="NCBI Taxonomy" id="3101447"/>
    <lineage>
        <taxon>Archaea</taxon>
        <taxon>Candidatus Iainarchaeota</taxon>
        <taxon>Candidatus Iainarchaeia</taxon>
        <taxon>Candidatus Iainarchaeales</taxon>
        <taxon>Candidatus Iainarchaeaceae</taxon>
        <taxon>Candidatus Iainarchaeum</taxon>
    </lineage>
</organism>
<reference evidence="2" key="2">
    <citation type="submission" date="2021-03" db="EMBL/GenBank/DDBJ databases">
        <authorList>
            <person name="Jaffe A."/>
        </authorList>
    </citation>
    <scope>NUCLEOTIDE SEQUENCE</scope>
    <source>
        <strain evidence="2">RIFCSPLOWO2_01_FULL_58_19</strain>
    </source>
</reference>